<evidence type="ECO:0008006" key="4">
    <source>
        <dbReference type="Google" id="ProtNLM"/>
    </source>
</evidence>
<reference evidence="2 3" key="1">
    <citation type="submission" date="2018-02" db="EMBL/GenBank/DDBJ databases">
        <title>Whole genome sequencing of endophytic bacterium.</title>
        <authorList>
            <person name="Eedara R."/>
            <person name="Podile A.R."/>
        </authorList>
    </citation>
    <scope>NUCLEOTIDE SEQUENCE [LARGE SCALE GENOMIC DNA]</scope>
    <source>
        <strain evidence="2 3">RP1T</strain>
    </source>
</reference>
<accession>A0A2S9QD78</accession>
<protein>
    <recommendedName>
        <fullName evidence="4">DUF3455 domain-containing protein</fullName>
    </recommendedName>
</protein>
<comment type="caution">
    <text evidence="2">The sequence shown here is derived from an EMBL/GenBank/DDBJ whole genome shotgun (WGS) entry which is preliminary data.</text>
</comment>
<proteinExistence type="predicted"/>
<dbReference type="RefSeq" id="WP_105862238.1">
    <property type="nucleotide sequence ID" value="NZ_PUEJ01000004.1"/>
</dbReference>
<dbReference type="PANTHER" id="PTHR35567">
    <property type="entry name" value="MALATE DEHYDROGENASE (AFU_ORTHOLOGUE AFUA_2G13800)"/>
    <property type="match status" value="1"/>
</dbReference>
<keyword evidence="1" id="KW-0732">Signal</keyword>
<dbReference type="EMBL" id="PUEJ01000004">
    <property type="protein sequence ID" value="PRH87302.1"/>
    <property type="molecule type" value="Genomic_DNA"/>
</dbReference>
<evidence type="ECO:0000313" key="3">
    <source>
        <dbReference type="Proteomes" id="UP000237682"/>
    </source>
</evidence>
<sequence length="176" mass="17952">MPTHKTYAFVAAAMLLAGGTQAARAAEAVPAALQPPAGYTLVFTAKARGLQVYTSTAEAGAAPKWVLEAPVAELAAKQGAVHHYAGPSWEAADGSKVVRDKDTAVVTVPAKKASADIPWLLVKVTADPAAGALSKVGYVQRIATHGGVAPATPPVRTGTKVGVPYTATYAFFAKAD</sequence>
<dbReference type="OrthoDB" id="193535at2"/>
<dbReference type="Pfam" id="PF11937">
    <property type="entry name" value="DUF3455"/>
    <property type="match status" value="1"/>
</dbReference>
<dbReference type="InterPro" id="IPR021851">
    <property type="entry name" value="DUF3455"/>
</dbReference>
<keyword evidence="3" id="KW-1185">Reference proteome</keyword>
<name>A0A2S9QD78_9HYPH</name>
<dbReference type="Proteomes" id="UP000237682">
    <property type="component" value="Unassembled WGS sequence"/>
</dbReference>
<dbReference type="AlphaFoldDB" id="A0A2S9QD78"/>
<gene>
    <name evidence="2" type="ORF">C5L14_11780</name>
</gene>
<feature type="signal peptide" evidence="1">
    <location>
        <begin position="1"/>
        <end position="22"/>
    </location>
</feature>
<organism evidence="2 3">
    <name type="scientific">Labrys okinawensis</name>
    <dbReference type="NCBI Taxonomy" id="346911"/>
    <lineage>
        <taxon>Bacteria</taxon>
        <taxon>Pseudomonadati</taxon>
        <taxon>Pseudomonadota</taxon>
        <taxon>Alphaproteobacteria</taxon>
        <taxon>Hyphomicrobiales</taxon>
        <taxon>Xanthobacteraceae</taxon>
        <taxon>Labrys</taxon>
    </lineage>
</organism>
<feature type="chain" id="PRO_5015672091" description="DUF3455 domain-containing protein" evidence="1">
    <location>
        <begin position="23"/>
        <end position="176"/>
    </location>
</feature>
<evidence type="ECO:0000313" key="2">
    <source>
        <dbReference type="EMBL" id="PRH87302.1"/>
    </source>
</evidence>
<dbReference type="PANTHER" id="PTHR35567:SF1">
    <property type="entry name" value="CONSERVED FUNGAL PROTEIN (AFU_ORTHOLOGUE AFUA_1G14230)"/>
    <property type="match status" value="1"/>
</dbReference>
<evidence type="ECO:0000256" key="1">
    <source>
        <dbReference type="SAM" id="SignalP"/>
    </source>
</evidence>